<reference evidence="5" key="1">
    <citation type="submission" date="2022-10" db="EMBL/GenBank/DDBJ databases">
        <title>Genome assembly of Pristionchus species.</title>
        <authorList>
            <person name="Yoshida K."/>
            <person name="Sommer R.J."/>
        </authorList>
    </citation>
    <scope>NUCLEOTIDE SEQUENCE [LARGE SCALE GENOMIC DNA]</scope>
    <source>
        <strain evidence="5">RS5460</strain>
    </source>
</reference>
<feature type="compositionally biased region" description="Acidic residues" evidence="2">
    <location>
        <begin position="266"/>
        <end position="277"/>
    </location>
</feature>
<protein>
    <recommendedName>
        <fullName evidence="3">C2H2-type domain-containing protein</fullName>
    </recommendedName>
</protein>
<evidence type="ECO:0000313" key="5">
    <source>
        <dbReference type="Proteomes" id="UP001328107"/>
    </source>
</evidence>
<dbReference type="GO" id="GO:0008270">
    <property type="term" value="F:zinc ion binding"/>
    <property type="evidence" value="ECO:0007669"/>
    <property type="project" value="UniProtKB-KW"/>
</dbReference>
<feature type="region of interest" description="Disordered" evidence="2">
    <location>
        <begin position="251"/>
        <end position="334"/>
    </location>
</feature>
<dbReference type="AlphaFoldDB" id="A0AAN5C416"/>
<evidence type="ECO:0000256" key="1">
    <source>
        <dbReference type="PROSITE-ProRule" id="PRU00042"/>
    </source>
</evidence>
<keyword evidence="5" id="KW-1185">Reference proteome</keyword>
<feature type="compositionally biased region" description="Basic and acidic residues" evidence="2">
    <location>
        <begin position="251"/>
        <end position="265"/>
    </location>
</feature>
<dbReference type="PANTHER" id="PTHR33936:SF25">
    <property type="entry name" value="C2H2-TYPE DOMAIN-CONTAINING PROTEIN"/>
    <property type="match status" value="1"/>
</dbReference>
<dbReference type="PANTHER" id="PTHR33936">
    <property type="entry name" value="PROTEIN CBG17840"/>
    <property type="match status" value="1"/>
</dbReference>
<feature type="region of interest" description="Disordered" evidence="2">
    <location>
        <begin position="372"/>
        <end position="393"/>
    </location>
</feature>
<keyword evidence="1" id="KW-0863">Zinc-finger</keyword>
<evidence type="ECO:0000259" key="3">
    <source>
        <dbReference type="PROSITE" id="PS50157"/>
    </source>
</evidence>
<proteinExistence type="predicted"/>
<feature type="domain" description="C2H2-type" evidence="3">
    <location>
        <begin position="56"/>
        <end position="79"/>
    </location>
</feature>
<sequence>MNSGIVKCPECPYNKARNLGTHLFFVHGYSKNRIAEWRMNMKADTLSRAPDLYDIFRCGFCPKTYRRQNSMRAHERVVHCVTLNNRQKCVPCPIRNCQFTTTALLDLCAHAKESHPDKGDYSIKEARFDNFTLFQAWRLQYEDSTHTVLATESVNNNAAAGTTLRYLRCAQLEAQIRKMRNQIKKAEAQGGVEEQSEYDEDNERQVKGGQTNESVRRSSVRDTIRLVRKRKVASSEELFIGKEHEGCGIVLKKEKDEKEQRHRGESDEEEIDVEQLDEEKPSCSASVTTAVRSPILSCEDSKSDDQTPSLLRASRDSGVLQHGDNDASTESEIEKRLSTKHCTAHMRVLVLRSGAVHVEYCESHLGHDLIPMPSDRSSHRRSERTMKIRSSSVISREAEEDIERAKQRRKGRRETEHRWKTERKMRTERDEFTQLCDRYDDIGANVELYEAVEDGLYGDDELSVEEVIEEVDHEEMVTSKKNIVFGTG</sequence>
<gene>
    <name evidence="4" type="ORF">PMAYCL1PPCAC_00095</name>
</gene>
<name>A0AAN5C416_9BILA</name>
<keyword evidence="1" id="KW-0479">Metal-binding</keyword>
<feature type="region of interest" description="Disordered" evidence="2">
    <location>
        <begin position="187"/>
        <end position="220"/>
    </location>
</feature>
<dbReference type="EMBL" id="BTRK01000001">
    <property type="protein sequence ID" value="GMR29900.1"/>
    <property type="molecule type" value="Genomic_DNA"/>
</dbReference>
<dbReference type="InterPro" id="IPR052797">
    <property type="entry name" value="RegFact_GeneExpr_CellDeath"/>
</dbReference>
<evidence type="ECO:0000256" key="2">
    <source>
        <dbReference type="SAM" id="MobiDB-lite"/>
    </source>
</evidence>
<organism evidence="4 5">
    <name type="scientific">Pristionchus mayeri</name>
    <dbReference type="NCBI Taxonomy" id="1317129"/>
    <lineage>
        <taxon>Eukaryota</taxon>
        <taxon>Metazoa</taxon>
        <taxon>Ecdysozoa</taxon>
        <taxon>Nematoda</taxon>
        <taxon>Chromadorea</taxon>
        <taxon>Rhabditida</taxon>
        <taxon>Rhabditina</taxon>
        <taxon>Diplogasteromorpha</taxon>
        <taxon>Diplogasteroidea</taxon>
        <taxon>Neodiplogasteridae</taxon>
        <taxon>Pristionchus</taxon>
    </lineage>
</organism>
<keyword evidence="1" id="KW-0862">Zinc</keyword>
<comment type="caution">
    <text evidence="4">The sequence shown here is derived from an EMBL/GenBank/DDBJ whole genome shotgun (WGS) entry which is preliminary data.</text>
</comment>
<dbReference type="Proteomes" id="UP001328107">
    <property type="component" value="Unassembled WGS sequence"/>
</dbReference>
<dbReference type="InterPro" id="IPR013087">
    <property type="entry name" value="Znf_C2H2_type"/>
</dbReference>
<dbReference type="SMART" id="SM00355">
    <property type="entry name" value="ZnF_C2H2"/>
    <property type="match status" value="3"/>
</dbReference>
<dbReference type="PROSITE" id="PS00028">
    <property type="entry name" value="ZINC_FINGER_C2H2_1"/>
    <property type="match status" value="1"/>
</dbReference>
<dbReference type="PROSITE" id="PS50157">
    <property type="entry name" value="ZINC_FINGER_C2H2_2"/>
    <property type="match status" value="1"/>
</dbReference>
<accession>A0AAN5C416</accession>
<evidence type="ECO:0000313" key="4">
    <source>
        <dbReference type="EMBL" id="GMR29900.1"/>
    </source>
</evidence>